<keyword evidence="1" id="KW-0732">Signal</keyword>
<organism evidence="3 4">
    <name type="scientific">Woeseia oceani</name>
    <dbReference type="NCBI Taxonomy" id="1548547"/>
    <lineage>
        <taxon>Bacteria</taxon>
        <taxon>Pseudomonadati</taxon>
        <taxon>Pseudomonadota</taxon>
        <taxon>Gammaproteobacteria</taxon>
        <taxon>Woeseiales</taxon>
        <taxon>Woeseiaceae</taxon>
        <taxon>Woeseia</taxon>
    </lineage>
</organism>
<evidence type="ECO:0000256" key="1">
    <source>
        <dbReference type="SAM" id="SignalP"/>
    </source>
</evidence>
<dbReference type="EMBL" id="CP016268">
    <property type="protein sequence ID" value="ANO51571.1"/>
    <property type="molecule type" value="Genomic_DNA"/>
</dbReference>
<dbReference type="InterPro" id="IPR013424">
    <property type="entry name" value="Ice-binding_C"/>
</dbReference>
<dbReference type="KEGG" id="woc:BA177_10475"/>
<reference evidence="3 4" key="1">
    <citation type="submission" date="2016-06" db="EMBL/GenBank/DDBJ databases">
        <title>Complete genome sequence of a deep-branching marine Gamma Proteobacterium Woeseia oceani type strain XK5.</title>
        <authorList>
            <person name="Mu D."/>
            <person name="Du Z."/>
        </authorList>
    </citation>
    <scope>NUCLEOTIDE SEQUENCE [LARGE SCALE GENOMIC DNA]</scope>
    <source>
        <strain evidence="3 4">XK5</strain>
    </source>
</reference>
<feature type="signal peptide" evidence="1">
    <location>
        <begin position="1"/>
        <end position="22"/>
    </location>
</feature>
<evidence type="ECO:0000313" key="3">
    <source>
        <dbReference type="EMBL" id="ANO51571.1"/>
    </source>
</evidence>
<sequence length="208" mass="21425">MKGIFKTLAISSLVFGAASAQAIPVEISFTADNVTDSGGLCATADCLGGTGWAALGAVPNSANWRAADSVTVDLGVGTHWFAWLVSNTGTGSANNPAALLAEILWDGSSNSSSALWEVSTDNGATWEVATSYGANGGNNIWNSVNGGPVSGISGNAEWIWTPYNHNIEMHNSAWLRTSITIASVPEPGTLALLGLGLAGIGFSRRRTR</sequence>
<name>A0A193LGI1_9GAMM</name>
<evidence type="ECO:0000259" key="2">
    <source>
        <dbReference type="Pfam" id="PF07589"/>
    </source>
</evidence>
<accession>A0A193LGI1</accession>
<dbReference type="AlphaFoldDB" id="A0A193LGI1"/>
<dbReference type="Proteomes" id="UP000092695">
    <property type="component" value="Chromosome"/>
</dbReference>
<dbReference type="NCBIfam" id="TIGR02595">
    <property type="entry name" value="PEP_CTERM"/>
    <property type="match status" value="1"/>
</dbReference>
<protein>
    <recommendedName>
        <fullName evidence="2">Ice-binding protein C-terminal domain-containing protein</fullName>
    </recommendedName>
</protein>
<dbReference type="RefSeq" id="WP_068616039.1">
    <property type="nucleotide sequence ID" value="NZ_CP016268.1"/>
</dbReference>
<evidence type="ECO:0000313" key="4">
    <source>
        <dbReference type="Proteomes" id="UP000092695"/>
    </source>
</evidence>
<dbReference type="Pfam" id="PF07589">
    <property type="entry name" value="PEP-CTERM"/>
    <property type="match status" value="1"/>
</dbReference>
<feature type="domain" description="Ice-binding protein C-terminal" evidence="2">
    <location>
        <begin position="183"/>
        <end position="205"/>
    </location>
</feature>
<proteinExistence type="predicted"/>
<feature type="chain" id="PRO_5008260189" description="Ice-binding protein C-terminal domain-containing protein" evidence="1">
    <location>
        <begin position="23"/>
        <end position="208"/>
    </location>
</feature>
<keyword evidence="4" id="KW-1185">Reference proteome</keyword>
<gene>
    <name evidence="3" type="ORF">BA177_10475</name>
</gene>